<evidence type="ECO:0000256" key="1">
    <source>
        <dbReference type="SAM" id="MobiDB-lite"/>
    </source>
</evidence>
<reference evidence="2 3" key="1">
    <citation type="journal article" date="2016" name="Int. J. Syst. Evol. Microbiol.">
        <title>Nocardioides albidus sp. nov., an actinobacterium isolated from garden soil.</title>
        <authorList>
            <person name="Singh H."/>
            <person name="Du J."/>
            <person name="Trinh H."/>
            <person name="Won K."/>
            <person name="Yang J.E."/>
            <person name="Yin C."/>
            <person name="Kook M."/>
            <person name="Yi T.H."/>
        </authorList>
    </citation>
    <scope>NUCLEOTIDE SEQUENCE [LARGE SCALE GENOMIC DNA]</scope>
    <source>
        <strain evidence="2 3">CCTCC AB 2015297</strain>
    </source>
</reference>
<evidence type="ECO:0000313" key="3">
    <source>
        <dbReference type="Proteomes" id="UP000313231"/>
    </source>
</evidence>
<organism evidence="2 3">
    <name type="scientific">Nocardioides albidus</name>
    <dbReference type="NCBI Taxonomy" id="1517589"/>
    <lineage>
        <taxon>Bacteria</taxon>
        <taxon>Bacillati</taxon>
        <taxon>Actinomycetota</taxon>
        <taxon>Actinomycetes</taxon>
        <taxon>Propionibacteriales</taxon>
        <taxon>Nocardioidaceae</taxon>
        <taxon>Nocardioides</taxon>
    </lineage>
</organism>
<sequence length="81" mass="8265">MQAALLVEGDADGVVPLGVGEHPAPTGGVQGDPTSAVVGVAEDRDIAARVDHDLLDVGETAELLGRGPGAVRPPDPRDHRR</sequence>
<dbReference type="AlphaFoldDB" id="A0A5C4WJB0"/>
<accession>A0A5C4WJB0</accession>
<dbReference type="Proteomes" id="UP000313231">
    <property type="component" value="Unassembled WGS sequence"/>
</dbReference>
<keyword evidence="3" id="KW-1185">Reference proteome</keyword>
<comment type="caution">
    <text evidence="2">The sequence shown here is derived from an EMBL/GenBank/DDBJ whole genome shotgun (WGS) entry which is preliminary data.</text>
</comment>
<name>A0A5C4WJB0_9ACTN</name>
<evidence type="ECO:0000313" key="2">
    <source>
        <dbReference type="EMBL" id="TNM48274.1"/>
    </source>
</evidence>
<dbReference type="EMBL" id="VDMP01000013">
    <property type="protein sequence ID" value="TNM48274.1"/>
    <property type="molecule type" value="Genomic_DNA"/>
</dbReference>
<feature type="region of interest" description="Disordered" evidence="1">
    <location>
        <begin position="13"/>
        <end position="33"/>
    </location>
</feature>
<feature type="region of interest" description="Disordered" evidence="1">
    <location>
        <begin position="59"/>
        <end position="81"/>
    </location>
</feature>
<gene>
    <name evidence="2" type="ORF">FHP29_01840</name>
</gene>
<proteinExistence type="predicted"/>
<protein>
    <submittedName>
        <fullName evidence="2">Uncharacterized protein</fullName>
    </submittedName>
</protein>